<proteinExistence type="predicted"/>
<evidence type="ECO:0008006" key="3">
    <source>
        <dbReference type="Google" id="ProtNLM"/>
    </source>
</evidence>
<protein>
    <recommendedName>
        <fullName evidence="3">SnoaL-like domain-containing protein</fullName>
    </recommendedName>
</protein>
<dbReference type="Proteomes" id="UP001305779">
    <property type="component" value="Unassembled WGS sequence"/>
</dbReference>
<comment type="caution">
    <text evidence="1">The sequence shown here is derived from an EMBL/GenBank/DDBJ whole genome shotgun (WGS) entry which is preliminary data.</text>
</comment>
<name>A0ABR0EUR8_ZASCE</name>
<evidence type="ECO:0000313" key="2">
    <source>
        <dbReference type="Proteomes" id="UP001305779"/>
    </source>
</evidence>
<reference evidence="1 2" key="1">
    <citation type="journal article" date="2023" name="G3 (Bethesda)">
        <title>A chromosome-level genome assembly of Zasmidium syzygii isolated from banana leaves.</title>
        <authorList>
            <person name="van Westerhoven A.C."/>
            <person name="Mehrabi R."/>
            <person name="Talebi R."/>
            <person name="Steentjes M.B.F."/>
            <person name="Corcolon B."/>
            <person name="Chong P.A."/>
            <person name="Kema G.H.J."/>
            <person name="Seidl M.F."/>
        </authorList>
    </citation>
    <scope>NUCLEOTIDE SEQUENCE [LARGE SCALE GENOMIC DNA]</scope>
    <source>
        <strain evidence="1 2">P124</strain>
    </source>
</reference>
<organism evidence="1 2">
    <name type="scientific">Zasmidium cellare</name>
    <name type="common">Wine cellar mold</name>
    <name type="synonym">Racodium cellare</name>
    <dbReference type="NCBI Taxonomy" id="395010"/>
    <lineage>
        <taxon>Eukaryota</taxon>
        <taxon>Fungi</taxon>
        <taxon>Dikarya</taxon>
        <taxon>Ascomycota</taxon>
        <taxon>Pezizomycotina</taxon>
        <taxon>Dothideomycetes</taxon>
        <taxon>Dothideomycetidae</taxon>
        <taxon>Mycosphaerellales</taxon>
        <taxon>Mycosphaerellaceae</taxon>
        <taxon>Zasmidium</taxon>
    </lineage>
</organism>
<accession>A0ABR0EUR8</accession>
<sequence length="175" mass="19493">MFSVLRPSTVSHDPDKTAARLKEICDSYIEGLNVRDFDPNSPRWRSTLAPNFRLLVTSDAMYEHLTPATEAAAENTKDLDITAMCDVLRQSARENPSWHSRLVDAAVTVYKDEKAEFMKQGPQADAEVWCSCEHSGVPEGVTRSAMWVGYFAVLNGDWRLVGARHVSGMGSPDFI</sequence>
<keyword evidence="2" id="KW-1185">Reference proteome</keyword>
<evidence type="ECO:0000313" key="1">
    <source>
        <dbReference type="EMBL" id="KAK4505154.1"/>
    </source>
</evidence>
<dbReference type="EMBL" id="JAXOVC010000002">
    <property type="protein sequence ID" value="KAK4505154.1"/>
    <property type="molecule type" value="Genomic_DNA"/>
</dbReference>
<gene>
    <name evidence="1" type="ORF">PRZ48_003117</name>
</gene>